<dbReference type="ExpressionAtlas" id="A0A1D6GNK1">
    <property type="expression patterns" value="baseline and differential"/>
</dbReference>
<evidence type="ECO:0000313" key="1">
    <source>
        <dbReference type="EMBL" id="AQK64803.1"/>
    </source>
</evidence>
<dbReference type="SUPFAM" id="SSF51735">
    <property type="entry name" value="NAD(P)-binding Rossmann-fold domains"/>
    <property type="match status" value="1"/>
</dbReference>
<name>A0A1D6GNK1_MAIZE</name>
<proteinExistence type="predicted"/>
<dbReference type="SMR" id="A0A1D6GNK1"/>
<dbReference type="InterPro" id="IPR036291">
    <property type="entry name" value="NAD(P)-bd_dom_sf"/>
</dbReference>
<gene>
    <name evidence="1" type="ORF">ZEAMMB73_Zm00001d013913</name>
</gene>
<dbReference type="InParanoid" id="A0A1D6GNK1"/>
<dbReference type="AlphaFoldDB" id="A0A1D6GNK1"/>
<sequence>MMPVAHVVEWTYQKFAKYGMEVPQLTPSRIRLLSCNRTFSCSRAKEQLGYEPLVSLKDGLKRTVESYPHLQAQNHRSISKASIFLGNGNRMKLPSSLLQKQYFGKMRSKL</sequence>
<dbReference type="EMBL" id="CM000781">
    <property type="protein sequence ID" value="AQK64803.1"/>
    <property type="molecule type" value="Genomic_DNA"/>
</dbReference>
<dbReference type="STRING" id="4577.A0A1D6GNK1"/>
<reference evidence="1" key="1">
    <citation type="submission" date="2015-12" db="EMBL/GenBank/DDBJ databases">
        <title>Update maize B73 reference genome by single molecule sequencing technologies.</title>
        <authorList>
            <consortium name="Maize Genome Sequencing Project"/>
            <person name="Ware D."/>
        </authorList>
    </citation>
    <scope>NUCLEOTIDE SEQUENCE</scope>
    <source>
        <tissue evidence="1">Seedling</tissue>
    </source>
</reference>
<protein>
    <submittedName>
        <fullName evidence="1">3beta-hydroxysteroid-dehydrogenase/decarboxylase isoform 2</fullName>
    </submittedName>
</protein>
<dbReference type="OMA" id="GNGNRMK"/>
<dbReference type="Gene3D" id="3.40.50.720">
    <property type="entry name" value="NAD(P)-binding Rossmann-like Domain"/>
    <property type="match status" value="1"/>
</dbReference>
<organism evidence="1">
    <name type="scientific">Zea mays</name>
    <name type="common">Maize</name>
    <dbReference type="NCBI Taxonomy" id="4577"/>
    <lineage>
        <taxon>Eukaryota</taxon>
        <taxon>Viridiplantae</taxon>
        <taxon>Streptophyta</taxon>
        <taxon>Embryophyta</taxon>
        <taxon>Tracheophyta</taxon>
        <taxon>Spermatophyta</taxon>
        <taxon>Magnoliopsida</taxon>
        <taxon>Liliopsida</taxon>
        <taxon>Poales</taxon>
        <taxon>Poaceae</taxon>
        <taxon>PACMAD clade</taxon>
        <taxon>Panicoideae</taxon>
        <taxon>Andropogonodae</taxon>
        <taxon>Andropogoneae</taxon>
        <taxon>Tripsacinae</taxon>
        <taxon>Zea</taxon>
    </lineage>
</organism>
<accession>A0A1D6GNK1</accession>